<dbReference type="InterPro" id="IPR050396">
    <property type="entry name" value="Glycosyltr_51/Transpeptidase"/>
</dbReference>
<dbReference type="EMBL" id="JACHMH010000001">
    <property type="protein sequence ID" value="MBB4680800.1"/>
    <property type="molecule type" value="Genomic_DNA"/>
</dbReference>
<keyword evidence="1 11" id="KW-0121">Carboxypeptidase</keyword>
<dbReference type="Gene3D" id="1.10.3810.10">
    <property type="entry name" value="Biosynthetic peptidoglycan transglycosylase-like"/>
    <property type="match status" value="1"/>
</dbReference>
<keyword evidence="5" id="KW-0378">Hydrolase</keyword>
<accession>A0A7W7CGG8</accession>
<dbReference type="SUPFAM" id="SSF53955">
    <property type="entry name" value="Lysozyme-like"/>
    <property type="match status" value="1"/>
</dbReference>
<dbReference type="InterPro" id="IPR036950">
    <property type="entry name" value="PBP_transglycosylase"/>
</dbReference>
<evidence type="ECO:0000256" key="6">
    <source>
        <dbReference type="ARBA" id="ARBA00023268"/>
    </source>
</evidence>
<evidence type="ECO:0000256" key="4">
    <source>
        <dbReference type="ARBA" id="ARBA00022679"/>
    </source>
</evidence>
<evidence type="ECO:0000256" key="9">
    <source>
        <dbReference type="PROSITE-ProRule" id="PRU00278"/>
    </source>
</evidence>
<dbReference type="AlphaFoldDB" id="A0A7W7CGG8"/>
<keyword evidence="12" id="KW-1185">Reference proteome</keyword>
<keyword evidence="6" id="KW-0511">Multifunctional enzyme</keyword>
<keyword evidence="2" id="KW-0645">Protease</keyword>
<dbReference type="RefSeq" id="WP_185006862.1">
    <property type="nucleotide sequence ID" value="NZ_BAAAUI010000062.1"/>
</dbReference>
<dbReference type="GO" id="GO:0030288">
    <property type="term" value="C:outer membrane-bounded periplasmic space"/>
    <property type="evidence" value="ECO:0007669"/>
    <property type="project" value="TreeGrafter"/>
</dbReference>
<dbReference type="Pfam" id="PF00912">
    <property type="entry name" value="Transgly"/>
    <property type="match status" value="1"/>
</dbReference>
<dbReference type="SUPFAM" id="SSF56601">
    <property type="entry name" value="beta-lactamase/transpeptidase-like"/>
    <property type="match status" value="1"/>
</dbReference>
<dbReference type="GO" id="GO:0006508">
    <property type="term" value="P:proteolysis"/>
    <property type="evidence" value="ECO:0007669"/>
    <property type="project" value="UniProtKB-KW"/>
</dbReference>
<evidence type="ECO:0000256" key="3">
    <source>
        <dbReference type="ARBA" id="ARBA00022676"/>
    </source>
</evidence>
<keyword evidence="9" id="KW-0697">Rotamase</keyword>
<dbReference type="InterPro" id="IPR023346">
    <property type="entry name" value="Lysozyme-like_dom_sf"/>
</dbReference>
<dbReference type="Gene3D" id="3.40.710.10">
    <property type="entry name" value="DD-peptidase/beta-lactamase superfamily"/>
    <property type="match status" value="1"/>
</dbReference>
<dbReference type="Proteomes" id="UP000533598">
    <property type="component" value="Unassembled WGS sequence"/>
</dbReference>
<dbReference type="GO" id="GO:0009002">
    <property type="term" value="F:serine-type D-Ala-D-Ala carboxypeptidase activity"/>
    <property type="evidence" value="ECO:0007669"/>
    <property type="project" value="UniProtKB-EC"/>
</dbReference>
<dbReference type="Pfam" id="PF00905">
    <property type="entry name" value="Transpeptidase"/>
    <property type="match status" value="1"/>
</dbReference>
<proteinExistence type="predicted"/>
<organism evidence="11 12">
    <name type="scientific">Crossiella cryophila</name>
    <dbReference type="NCBI Taxonomy" id="43355"/>
    <lineage>
        <taxon>Bacteria</taxon>
        <taxon>Bacillati</taxon>
        <taxon>Actinomycetota</taxon>
        <taxon>Actinomycetes</taxon>
        <taxon>Pseudonocardiales</taxon>
        <taxon>Pseudonocardiaceae</taxon>
        <taxon>Crossiella</taxon>
    </lineage>
</organism>
<keyword evidence="9" id="KW-0413">Isomerase</keyword>
<evidence type="ECO:0000313" key="11">
    <source>
        <dbReference type="EMBL" id="MBB4680800.1"/>
    </source>
</evidence>
<reference evidence="11 12" key="1">
    <citation type="submission" date="2020-08" db="EMBL/GenBank/DDBJ databases">
        <title>Sequencing the genomes of 1000 actinobacteria strains.</title>
        <authorList>
            <person name="Klenk H.-P."/>
        </authorList>
    </citation>
    <scope>NUCLEOTIDE SEQUENCE [LARGE SCALE GENOMIC DNA]</scope>
    <source>
        <strain evidence="11 12">DSM 44230</strain>
    </source>
</reference>
<protein>
    <submittedName>
        <fullName evidence="11">Membrane peptidoglycan carboxypeptidase</fullName>
    </submittedName>
</protein>
<feature type="domain" description="PpiC" evidence="10">
    <location>
        <begin position="232"/>
        <end position="339"/>
    </location>
</feature>
<evidence type="ECO:0000256" key="8">
    <source>
        <dbReference type="ARBA" id="ARBA00049902"/>
    </source>
</evidence>
<name>A0A7W7CGG8_9PSEU</name>
<comment type="catalytic activity">
    <reaction evidence="8">
        <text>[GlcNAc-(1-&gt;4)-Mur2Ac(oyl-L-Ala-gamma-D-Glu-L-Lys-D-Ala-D-Ala)](n)-di-trans,octa-cis-undecaprenyl diphosphate + beta-D-GlcNAc-(1-&gt;4)-Mur2Ac(oyl-L-Ala-gamma-D-Glu-L-Lys-D-Ala-D-Ala)-di-trans,octa-cis-undecaprenyl diphosphate = [GlcNAc-(1-&gt;4)-Mur2Ac(oyl-L-Ala-gamma-D-Glu-L-Lys-D-Ala-D-Ala)](n+1)-di-trans,octa-cis-undecaprenyl diphosphate + di-trans,octa-cis-undecaprenyl diphosphate + H(+)</text>
        <dbReference type="Rhea" id="RHEA:23708"/>
        <dbReference type="Rhea" id="RHEA-COMP:9602"/>
        <dbReference type="Rhea" id="RHEA-COMP:9603"/>
        <dbReference type="ChEBI" id="CHEBI:15378"/>
        <dbReference type="ChEBI" id="CHEBI:58405"/>
        <dbReference type="ChEBI" id="CHEBI:60033"/>
        <dbReference type="ChEBI" id="CHEBI:78435"/>
        <dbReference type="EC" id="2.4.99.28"/>
    </reaction>
</comment>
<dbReference type="InterPro" id="IPR001460">
    <property type="entry name" value="PCN-bd_Tpept"/>
</dbReference>
<dbReference type="GO" id="GO:0008658">
    <property type="term" value="F:penicillin binding"/>
    <property type="evidence" value="ECO:0007669"/>
    <property type="project" value="InterPro"/>
</dbReference>
<comment type="catalytic activity">
    <reaction evidence="7">
        <text>Preferential cleavage: (Ac)2-L-Lys-D-Ala-|-D-Ala. Also transpeptidation of peptidyl-alanyl moieties that are N-acyl substituents of D-alanine.</text>
        <dbReference type="EC" id="3.4.16.4"/>
    </reaction>
</comment>
<evidence type="ECO:0000259" key="10">
    <source>
        <dbReference type="PROSITE" id="PS50198"/>
    </source>
</evidence>
<dbReference type="InterPro" id="IPR001264">
    <property type="entry name" value="Glyco_trans_51"/>
</dbReference>
<dbReference type="PANTHER" id="PTHR32282:SF33">
    <property type="entry name" value="PEPTIDOGLYCAN GLYCOSYLTRANSFERASE"/>
    <property type="match status" value="1"/>
</dbReference>
<dbReference type="GO" id="GO:0008955">
    <property type="term" value="F:peptidoglycan glycosyltransferase activity"/>
    <property type="evidence" value="ECO:0007669"/>
    <property type="project" value="UniProtKB-EC"/>
</dbReference>
<dbReference type="PANTHER" id="PTHR32282">
    <property type="entry name" value="BINDING PROTEIN TRANSPEPTIDASE, PUTATIVE-RELATED"/>
    <property type="match status" value="1"/>
</dbReference>
<evidence type="ECO:0000256" key="2">
    <source>
        <dbReference type="ARBA" id="ARBA00022670"/>
    </source>
</evidence>
<dbReference type="InterPro" id="IPR012338">
    <property type="entry name" value="Beta-lactam/transpept-like"/>
</dbReference>
<dbReference type="GO" id="GO:0009252">
    <property type="term" value="P:peptidoglycan biosynthetic process"/>
    <property type="evidence" value="ECO:0007669"/>
    <property type="project" value="TreeGrafter"/>
</dbReference>
<sequence>MLKLIGLCVVAGLVVAAIAFPVVGGAGLLSNRASETVDQFSAELAQADPPLLTTITDSKGKPIAYLYDQDRELVDSAGISQNMKAAMVAIEDHRFEEHNGVDWKGTLRAVVKGVLGQRVEGGSSITQQYVKNYLAYVVAKTDVEREKASEVTAARKLREVRIALQLERTLSKDEILTRYLNVVPFGGQIYGIKSAARHFFDKLPKDLSVPEAAYLAGLVNKPSRLGTENPEEAKKRRDHVLKRMADTGALAKDAAQAQQLYRQFQEEPLNFANAKRRPNDCVSAENGQTNGYFCDYVVDYLAKLGFSKDKLKRGGYTIQTTLDQGANDAVKAAAEGEVSKTTDGIANAMAVVEPGKDKHRVRALGANRDYGNDKGKNQTSFNLPADVSRFGAGSIFKIFTAAAAMEEGKTGVNRTVNVPNTYTSSIYKNGGKAYTVKNASDGADSTMTLQSALAHSPNTGFVILEEQAGLNNVVDMSVRMGLRDSMQSVNRGGSKINPEAKDTSLRVAQDKWVKDNKVGSFTLGVTVVSVLELANVGATITSGGTWCPPTPIEKMTDRNGKPVELKEAACEQAIDAGLAGALAQGLSKDVTEGTAVNAARQAGWTRPMIGKTGTTQNHQSAGFLGATPNFSGAVLTFSDSPTPRTICDGNRPYLCSSGSFIYGGKVPARTWFEAMKPIHQGSETKSLPAAGSQYQ</sequence>
<dbReference type="PROSITE" id="PS50198">
    <property type="entry name" value="PPIC_PPIASE_2"/>
    <property type="match status" value="1"/>
</dbReference>
<evidence type="ECO:0000256" key="1">
    <source>
        <dbReference type="ARBA" id="ARBA00022645"/>
    </source>
</evidence>
<keyword evidence="4" id="KW-0808">Transferase</keyword>
<evidence type="ECO:0000256" key="7">
    <source>
        <dbReference type="ARBA" id="ARBA00034000"/>
    </source>
</evidence>
<evidence type="ECO:0000256" key="5">
    <source>
        <dbReference type="ARBA" id="ARBA00022801"/>
    </source>
</evidence>
<gene>
    <name evidence="11" type="ORF">HNR67_006918</name>
</gene>
<keyword evidence="3" id="KW-0328">Glycosyltransferase</keyword>
<dbReference type="InterPro" id="IPR000297">
    <property type="entry name" value="PPIase_PpiC"/>
</dbReference>
<evidence type="ECO:0000313" key="12">
    <source>
        <dbReference type="Proteomes" id="UP000533598"/>
    </source>
</evidence>
<dbReference type="GO" id="GO:0003755">
    <property type="term" value="F:peptidyl-prolyl cis-trans isomerase activity"/>
    <property type="evidence" value="ECO:0007669"/>
    <property type="project" value="UniProtKB-KW"/>
</dbReference>
<comment type="caution">
    <text evidence="11">The sequence shown here is derived from an EMBL/GenBank/DDBJ whole genome shotgun (WGS) entry which is preliminary data.</text>
</comment>